<dbReference type="SUPFAM" id="SSF48403">
    <property type="entry name" value="Ankyrin repeat"/>
    <property type="match status" value="1"/>
</dbReference>
<reference evidence="3" key="1">
    <citation type="journal article" date="2023" name="Mol. Phylogenet. Evol.">
        <title>Genome-scale phylogeny and comparative genomics of the fungal order Sordariales.</title>
        <authorList>
            <person name="Hensen N."/>
            <person name="Bonometti L."/>
            <person name="Westerberg I."/>
            <person name="Brannstrom I.O."/>
            <person name="Guillou S."/>
            <person name="Cros-Aarteil S."/>
            <person name="Calhoun S."/>
            <person name="Haridas S."/>
            <person name="Kuo A."/>
            <person name="Mondo S."/>
            <person name="Pangilinan J."/>
            <person name="Riley R."/>
            <person name="LaButti K."/>
            <person name="Andreopoulos B."/>
            <person name="Lipzen A."/>
            <person name="Chen C."/>
            <person name="Yan M."/>
            <person name="Daum C."/>
            <person name="Ng V."/>
            <person name="Clum A."/>
            <person name="Steindorff A."/>
            <person name="Ohm R.A."/>
            <person name="Martin F."/>
            <person name="Silar P."/>
            <person name="Natvig D.O."/>
            <person name="Lalanne C."/>
            <person name="Gautier V."/>
            <person name="Ament-Velasquez S.L."/>
            <person name="Kruys A."/>
            <person name="Hutchinson M.I."/>
            <person name="Powell A.J."/>
            <person name="Barry K."/>
            <person name="Miller A.N."/>
            <person name="Grigoriev I.V."/>
            <person name="Debuchy R."/>
            <person name="Gladieux P."/>
            <person name="Hiltunen Thoren M."/>
            <person name="Johannesson H."/>
        </authorList>
    </citation>
    <scope>NUCLEOTIDE SEQUENCE</scope>
    <source>
        <strain evidence="3">CBS 955.72</strain>
    </source>
</reference>
<dbReference type="Pfam" id="PF13637">
    <property type="entry name" value="Ank_4"/>
    <property type="match status" value="1"/>
</dbReference>
<dbReference type="Proteomes" id="UP001275084">
    <property type="component" value="Unassembled WGS sequence"/>
</dbReference>
<keyword evidence="4" id="KW-1185">Reference proteome</keyword>
<keyword evidence="1" id="KW-0677">Repeat</keyword>
<dbReference type="EMBL" id="JAUIQD010000001">
    <property type="protein sequence ID" value="KAK3363743.1"/>
    <property type="molecule type" value="Genomic_DNA"/>
</dbReference>
<dbReference type="Gene3D" id="1.25.40.20">
    <property type="entry name" value="Ankyrin repeat-containing domain"/>
    <property type="match status" value="1"/>
</dbReference>
<dbReference type="AlphaFoldDB" id="A0AAJ0HVU2"/>
<reference evidence="3" key="2">
    <citation type="submission" date="2023-06" db="EMBL/GenBank/DDBJ databases">
        <authorList>
            <consortium name="Lawrence Berkeley National Laboratory"/>
            <person name="Haridas S."/>
            <person name="Hensen N."/>
            <person name="Bonometti L."/>
            <person name="Westerberg I."/>
            <person name="Brannstrom I.O."/>
            <person name="Guillou S."/>
            <person name="Cros-Aarteil S."/>
            <person name="Calhoun S."/>
            <person name="Kuo A."/>
            <person name="Mondo S."/>
            <person name="Pangilinan J."/>
            <person name="Riley R."/>
            <person name="Labutti K."/>
            <person name="Andreopoulos B."/>
            <person name="Lipzen A."/>
            <person name="Chen C."/>
            <person name="Yanf M."/>
            <person name="Daum C."/>
            <person name="Ng V."/>
            <person name="Clum A."/>
            <person name="Steindorff A."/>
            <person name="Ohm R."/>
            <person name="Martin F."/>
            <person name="Silar P."/>
            <person name="Natvig D."/>
            <person name="Lalanne C."/>
            <person name="Gautier V."/>
            <person name="Ament-Velasquez S.L."/>
            <person name="Kruys A."/>
            <person name="Hutchinson M.I."/>
            <person name="Powell A.J."/>
            <person name="Barry K."/>
            <person name="Miller A.N."/>
            <person name="Grigoriev I.V."/>
            <person name="Debuchy R."/>
            <person name="Gladieux P."/>
            <person name="Thoren M.H."/>
            <person name="Johannesson H."/>
        </authorList>
    </citation>
    <scope>NUCLEOTIDE SEQUENCE</scope>
    <source>
        <strain evidence="3">CBS 955.72</strain>
    </source>
</reference>
<evidence type="ECO:0000256" key="1">
    <source>
        <dbReference type="ARBA" id="ARBA00022737"/>
    </source>
</evidence>
<dbReference type="PANTHER" id="PTHR24189">
    <property type="entry name" value="MYOTROPHIN"/>
    <property type="match status" value="1"/>
</dbReference>
<comment type="caution">
    <text evidence="3">The sequence shown here is derived from an EMBL/GenBank/DDBJ whole genome shotgun (WGS) entry which is preliminary data.</text>
</comment>
<accession>A0AAJ0HVU2</accession>
<proteinExistence type="predicted"/>
<dbReference type="InterPro" id="IPR050745">
    <property type="entry name" value="Multifunctional_regulatory"/>
</dbReference>
<dbReference type="InterPro" id="IPR002110">
    <property type="entry name" value="Ankyrin_rpt"/>
</dbReference>
<protein>
    <submittedName>
        <fullName evidence="3">Ankyrin repeat-containing domain protein</fullName>
    </submittedName>
</protein>
<keyword evidence="2" id="KW-0040">ANK repeat</keyword>
<name>A0AAJ0HVU2_9PEZI</name>
<evidence type="ECO:0000313" key="4">
    <source>
        <dbReference type="Proteomes" id="UP001275084"/>
    </source>
</evidence>
<evidence type="ECO:0000256" key="2">
    <source>
        <dbReference type="ARBA" id="ARBA00023043"/>
    </source>
</evidence>
<gene>
    <name evidence="3" type="ORF">B0T25DRAFT_53423</name>
</gene>
<dbReference type="PANTHER" id="PTHR24189:SF50">
    <property type="entry name" value="ANKYRIN REPEAT AND SOCS BOX PROTEIN 2"/>
    <property type="match status" value="1"/>
</dbReference>
<evidence type="ECO:0000313" key="3">
    <source>
        <dbReference type="EMBL" id="KAK3363743.1"/>
    </source>
</evidence>
<organism evidence="3 4">
    <name type="scientific">Lasiosphaeria hispida</name>
    <dbReference type="NCBI Taxonomy" id="260671"/>
    <lineage>
        <taxon>Eukaryota</taxon>
        <taxon>Fungi</taxon>
        <taxon>Dikarya</taxon>
        <taxon>Ascomycota</taxon>
        <taxon>Pezizomycotina</taxon>
        <taxon>Sordariomycetes</taxon>
        <taxon>Sordariomycetidae</taxon>
        <taxon>Sordariales</taxon>
        <taxon>Lasiosphaeriaceae</taxon>
        <taxon>Lasiosphaeria</taxon>
    </lineage>
</organism>
<sequence>MWHDVARTLLEYGADPRQSRPSCRGSLPMLHLVIACPVMDKAEKQMVDTVRVLLQHGADVNGLDHEGWTPLHVAASWNNAAVIRELELFANGELAWDALTADNQTAEDLALGAGFDAEVQDLLQRRGDADSGDEQFFDCAE</sequence>
<dbReference type="InterPro" id="IPR036770">
    <property type="entry name" value="Ankyrin_rpt-contain_sf"/>
</dbReference>